<dbReference type="OrthoDB" id="6509908at2759"/>
<dbReference type="PROSITE" id="PS50850">
    <property type="entry name" value="MFS"/>
    <property type="match status" value="1"/>
</dbReference>
<gene>
    <name evidence="5" type="ORF">EB796_019671</name>
</gene>
<feature type="transmembrane region" description="Helical" evidence="3">
    <location>
        <begin position="21"/>
        <end position="39"/>
    </location>
</feature>
<comment type="subcellular location">
    <subcellularLocation>
        <location evidence="1">Membrane</location>
        <topology evidence="1">Multi-pass membrane protein</topology>
    </subcellularLocation>
</comment>
<organism evidence="5 6">
    <name type="scientific">Bugula neritina</name>
    <name type="common">Brown bryozoan</name>
    <name type="synonym">Sertularia neritina</name>
    <dbReference type="NCBI Taxonomy" id="10212"/>
    <lineage>
        <taxon>Eukaryota</taxon>
        <taxon>Metazoa</taxon>
        <taxon>Spiralia</taxon>
        <taxon>Lophotrochozoa</taxon>
        <taxon>Bryozoa</taxon>
        <taxon>Gymnolaemata</taxon>
        <taxon>Cheilostomatida</taxon>
        <taxon>Flustrina</taxon>
        <taxon>Buguloidea</taxon>
        <taxon>Bugulidae</taxon>
        <taxon>Bugula</taxon>
    </lineage>
</organism>
<feature type="compositionally biased region" description="Basic and acidic residues" evidence="2">
    <location>
        <begin position="160"/>
        <end position="173"/>
    </location>
</feature>
<protein>
    <submittedName>
        <fullName evidence="5">SLC16A12</fullName>
    </submittedName>
</protein>
<evidence type="ECO:0000313" key="6">
    <source>
        <dbReference type="Proteomes" id="UP000593567"/>
    </source>
</evidence>
<evidence type="ECO:0000256" key="2">
    <source>
        <dbReference type="SAM" id="MobiDB-lite"/>
    </source>
</evidence>
<dbReference type="GO" id="GO:0016020">
    <property type="term" value="C:membrane"/>
    <property type="evidence" value="ECO:0007669"/>
    <property type="project" value="UniProtKB-SubCell"/>
</dbReference>
<dbReference type="SUPFAM" id="SSF103473">
    <property type="entry name" value="MFS general substrate transporter"/>
    <property type="match status" value="1"/>
</dbReference>
<dbReference type="InterPro" id="IPR020846">
    <property type="entry name" value="MFS_dom"/>
</dbReference>
<dbReference type="InterPro" id="IPR011701">
    <property type="entry name" value="MFS"/>
</dbReference>
<feature type="transmembrane region" description="Helical" evidence="3">
    <location>
        <begin position="250"/>
        <end position="270"/>
    </location>
</feature>
<feature type="transmembrane region" description="Helical" evidence="3">
    <location>
        <begin position="45"/>
        <end position="65"/>
    </location>
</feature>
<proteinExistence type="predicted"/>
<evidence type="ECO:0000313" key="5">
    <source>
        <dbReference type="EMBL" id="KAF6022024.1"/>
    </source>
</evidence>
<dbReference type="InterPro" id="IPR050327">
    <property type="entry name" value="Proton-linked_MCT"/>
</dbReference>
<evidence type="ECO:0000259" key="4">
    <source>
        <dbReference type="PROSITE" id="PS50850"/>
    </source>
</evidence>
<dbReference type="PANTHER" id="PTHR11360">
    <property type="entry name" value="MONOCARBOXYLATE TRANSPORTER"/>
    <property type="match status" value="1"/>
</dbReference>
<keyword evidence="6" id="KW-1185">Reference proteome</keyword>
<evidence type="ECO:0000256" key="1">
    <source>
        <dbReference type="ARBA" id="ARBA00004141"/>
    </source>
</evidence>
<keyword evidence="3" id="KW-1133">Transmembrane helix</keyword>
<dbReference type="AlphaFoldDB" id="A0A7J7J8G3"/>
<dbReference type="PANTHER" id="PTHR11360:SF284">
    <property type="entry name" value="EG:103B4.3 PROTEIN-RELATED"/>
    <property type="match status" value="1"/>
</dbReference>
<comment type="caution">
    <text evidence="5">The sequence shown here is derived from an EMBL/GenBank/DDBJ whole genome shotgun (WGS) entry which is preliminary data.</text>
</comment>
<feature type="transmembrane region" description="Helical" evidence="3">
    <location>
        <begin position="111"/>
        <end position="129"/>
    </location>
</feature>
<feature type="domain" description="Major facilitator superfamily (MFS) profile" evidence="4">
    <location>
        <begin position="1"/>
        <end position="134"/>
    </location>
</feature>
<feature type="transmembrane region" description="Helical" evidence="3">
    <location>
        <begin position="282"/>
        <end position="305"/>
    </location>
</feature>
<dbReference type="GO" id="GO:0008028">
    <property type="term" value="F:monocarboxylic acid transmembrane transporter activity"/>
    <property type="evidence" value="ECO:0007669"/>
    <property type="project" value="TreeGrafter"/>
</dbReference>
<dbReference type="Pfam" id="PF07690">
    <property type="entry name" value="MFS_1"/>
    <property type="match status" value="1"/>
</dbReference>
<feature type="transmembrane region" description="Helical" evidence="3">
    <location>
        <begin position="77"/>
        <end position="99"/>
    </location>
</feature>
<sequence length="307" mass="32728">MPLVSDPLAGYMTVKLGQRPVIMFAVITTAMSHIGLAYAKTLPAMLIVYTIPSGFGYITCVIVSVQVVRPYFVKKKALAMGIIAGVGGGAGNIILPNILRPLFDGMDYSGALLMYAGVNLQFLWIAALLRPITYYTDYYDSKTKSCDTLSSKIEEVELKDRNATGSEKTESAETAHVSTAAVSDLNSPELEGSSSPTSTVTEKMNLRILLMPKFMLIGVTIVLTALGVSVFFNTAPALGRETGVSKDSVALVMTLTALVEIVGRTANGFLADRKIMSALLQYSLCQFGAGFFVLLGGIFSGLPAFSS</sequence>
<dbReference type="Proteomes" id="UP000593567">
    <property type="component" value="Unassembled WGS sequence"/>
</dbReference>
<reference evidence="5" key="1">
    <citation type="submission" date="2020-06" db="EMBL/GenBank/DDBJ databases">
        <title>Draft genome of Bugula neritina, a colonial animal packing powerful symbionts and potential medicines.</title>
        <authorList>
            <person name="Rayko M."/>
        </authorList>
    </citation>
    <scope>NUCLEOTIDE SEQUENCE [LARGE SCALE GENOMIC DNA]</scope>
    <source>
        <strain evidence="5">Kwan_BN1</strain>
    </source>
</reference>
<feature type="region of interest" description="Disordered" evidence="2">
    <location>
        <begin position="160"/>
        <end position="179"/>
    </location>
</feature>
<dbReference type="EMBL" id="VXIV02002917">
    <property type="protein sequence ID" value="KAF6022024.1"/>
    <property type="molecule type" value="Genomic_DNA"/>
</dbReference>
<dbReference type="InterPro" id="IPR036259">
    <property type="entry name" value="MFS_trans_sf"/>
</dbReference>
<name>A0A7J7J8G3_BUGNE</name>
<dbReference type="Gene3D" id="1.20.1250.20">
    <property type="entry name" value="MFS general substrate transporter like domains"/>
    <property type="match status" value="2"/>
</dbReference>
<evidence type="ECO:0000256" key="3">
    <source>
        <dbReference type="SAM" id="Phobius"/>
    </source>
</evidence>
<keyword evidence="3" id="KW-0812">Transmembrane</keyword>
<keyword evidence="3" id="KW-0472">Membrane</keyword>
<accession>A0A7J7J8G3</accession>
<feature type="transmembrane region" description="Helical" evidence="3">
    <location>
        <begin position="214"/>
        <end position="238"/>
    </location>
</feature>